<dbReference type="InterPro" id="IPR029068">
    <property type="entry name" value="Glyas_Bleomycin-R_OHBP_Dase"/>
</dbReference>
<accession>A0A1I3D1X8</accession>
<dbReference type="OrthoDB" id="9798430at2"/>
<proteinExistence type="predicted"/>
<dbReference type="EMBL" id="FOQE01000027">
    <property type="protein sequence ID" value="SFH80794.1"/>
    <property type="molecule type" value="Genomic_DNA"/>
</dbReference>
<dbReference type="InterPro" id="IPR004360">
    <property type="entry name" value="Glyas_Fos-R_dOase_dom"/>
</dbReference>
<gene>
    <name evidence="2" type="ORF">SAMN04489868_1279</name>
</gene>
<dbReference type="Proteomes" id="UP000198668">
    <property type="component" value="Unassembled WGS sequence"/>
</dbReference>
<name>A0A1I3D1X8_9LACT</name>
<feature type="domain" description="VOC" evidence="1">
    <location>
        <begin position="5"/>
        <end position="131"/>
    </location>
</feature>
<dbReference type="RefSeq" id="WP_092092973.1">
    <property type="nucleotide sequence ID" value="NZ_FOQE01000027.1"/>
</dbReference>
<protein>
    <recommendedName>
        <fullName evidence="1">VOC domain-containing protein</fullName>
    </recommendedName>
</protein>
<dbReference type="PANTHER" id="PTHR36503:SF2">
    <property type="entry name" value="BLR2408 PROTEIN"/>
    <property type="match status" value="1"/>
</dbReference>
<dbReference type="InterPro" id="IPR037523">
    <property type="entry name" value="VOC_core"/>
</dbReference>
<dbReference type="PROSITE" id="PS51819">
    <property type="entry name" value="VOC"/>
    <property type="match status" value="1"/>
</dbReference>
<sequence>MLRFQDVYINLPVKDLQKSIHFFTAIGFEFNEVFTDDNGTCLVLGEHMYAMLLTHEFFKSFTNQDIADTERENEVIMAFSAKNREEVDRIFNAALTAGAEDKTTPLPEMDDAMYYKRIKDLDGHLWEFSYMDMSKFNDPDVMIG</sequence>
<dbReference type="PANTHER" id="PTHR36503">
    <property type="entry name" value="BLR2520 PROTEIN"/>
    <property type="match status" value="1"/>
</dbReference>
<reference evidence="2 3" key="1">
    <citation type="submission" date="2016-10" db="EMBL/GenBank/DDBJ databases">
        <authorList>
            <person name="de Groot N.N."/>
        </authorList>
    </citation>
    <scope>NUCLEOTIDE SEQUENCE [LARGE SCALE GENOMIC DNA]</scope>
    <source>
        <strain evidence="2 3">DSM 27630</strain>
    </source>
</reference>
<evidence type="ECO:0000313" key="2">
    <source>
        <dbReference type="EMBL" id="SFH80794.1"/>
    </source>
</evidence>
<dbReference type="Gene3D" id="3.10.180.10">
    <property type="entry name" value="2,3-Dihydroxybiphenyl 1,2-Dioxygenase, domain 1"/>
    <property type="match status" value="1"/>
</dbReference>
<dbReference type="AlphaFoldDB" id="A0A1I3D1X8"/>
<dbReference type="Pfam" id="PF00903">
    <property type="entry name" value="Glyoxalase"/>
    <property type="match status" value="1"/>
</dbReference>
<dbReference type="SUPFAM" id="SSF54593">
    <property type="entry name" value="Glyoxalase/Bleomycin resistance protein/Dihydroxybiphenyl dioxygenase"/>
    <property type="match status" value="1"/>
</dbReference>
<keyword evidence="3" id="KW-1185">Reference proteome</keyword>
<organism evidence="2 3">
    <name type="scientific">Pisciglobus halotolerans</name>
    <dbReference type="NCBI Taxonomy" id="745365"/>
    <lineage>
        <taxon>Bacteria</taxon>
        <taxon>Bacillati</taxon>
        <taxon>Bacillota</taxon>
        <taxon>Bacilli</taxon>
        <taxon>Lactobacillales</taxon>
        <taxon>Carnobacteriaceae</taxon>
    </lineage>
</organism>
<evidence type="ECO:0000259" key="1">
    <source>
        <dbReference type="PROSITE" id="PS51819"/>
    </source>
</evidence>
<evidence type="ECO:0000313" key="3">
    <source>
        <dbReference type="Proteomes" id="UP000198668"/>
    </source>
</evidence>